<organism evidence="3 4">
    <name type="scientific">Helicobacter pylori</name>
    <name type="common">Campylobacter pylori</name>
    <dbReference type="NCBI Taxonomy" id="210"/>
    <lineage>
        <taxon>Bacteria</taxon>
        <taxon>Pseudomonadati</taxon>
        <taxon>Campylobacterota</taxon>
        <taxon>Epsilonproteobacteria</taxon>
        <taxon>Campylobacterales</taxon>
        <taxon>Helicobacteraceae</taxon>
        <taxon>Helicobacter</taxon>
    </lineage>
</organism>
<evidence type="ECO:0000256" key="2">
    <source>
        <dbReference type="ARBA" id="ARBA00023235"/>
    </source>
</evidence>
<dbReference type="GO" id="GO:0046872">
    <property type="term" value="F:metal ion binding"/>
    <property type="evidence" value="ECO:0007669"/>
    <property type="project" value="UniProtKB-KW"/>
</dbReference>
<dbReference type="InterPro" id="IPR000056">
    <property type="entry name" value="Ribul_P_3_epim-like"/>
</dbReference>
<keyword evidence="1" id="KW-0479">Metal-binding</keyword>
<dbReference type="InterPro" id="IPR013785">
    <property type="entry name" value="Aldolase_TIM"/>
</dbReference>
<dbReference type="GO" id="GO:0016857">
    <property type="term" value="F:racemase and epimerase activity, acting on carbohydrates and derivatives"/>
    <property type="evidence" value="ECO:0007669"/>
    <property type="project" value="InterPro"/>
</dbReference>
<feature type="non-terminal residue" evidence="3">
    <location>
        <position position="89"/>
    </location>
</feature>
<dbReference type="Gene3D" id="3.20.20.70">
    <property type="entry name" value="Aldolase class I"/>
    <property type="match status" value="1"/>
</dbReference>
<dbReference type="Proteomes" id="UP000289022">
    <property type="component" value="Unassembled WGS sequence"/>
</dbReference>
<gene>
    <name evidence="3" type="ORF">EC518_14470</name>
</gene>
<dbReference type="AlphaFoldDB" id="A0A438VU64"/>
<name>A0A438VU64_HELPX</name>
<protein>
    <submittedName>
        <fullName evidence="3">Ribulose-phosphate 3-epimerase</fullName>
    </submittedName>
</protein>
<evidence type="ECO:0000256" key="1">
    <source>
        <dbReference type="ARBA" id="ARBA00022723"/>
    </source>
</evidence>
<dbReference type="Pfam" id="PF00834">
    <property type="entry name" value="Ribul_P_3_epim"/>
    <property type="match status" value="1"/>
</dbReference>
<sequence length="89" mass="10092">MHLAKEIESVSNADFLHVDVMDGHYVPNLTMGPVVLENVTQMSKVPLDVHLMVENASFFVRLFAPLNPQIISIHAENEKHPHRVLQLIK</sequence>
<comment type="caution">
    <text evidence="3">The sequence shown here is derived from an EMBL/GenBank/DDBJ whole genome shotgun (WGS) entry which is preliminary data.</text>
</comment>
<accession>A0A438VU64</accession>
<dbReference type="SUPFAM" id="SSF51366">
    <property type="entry name" value="Ribulose-phoshate binding barrel"/>
    <property type="match status" value="1"/>
</dbReference>
<dbReference type="PROSITE" id="PS01085">
    <property type="entry name" value="RIBUL_P_3_EPIMER_1"/>
    <property type="match status" value="1"/>
</dbReference>
<reference evidence="3 4" key="1">
    <citation type="submission" date="2018-11" db="EMBL/GenBank/DDBJ databases">
        <title>Genetic determinants and prediction of antibiotic resistance phenotypes in Helicobacter pylori.</title>
        <authorList>
            <person name="Wagner K."/>
        </authorList>
    </citation>
    <scope>NUCLEOTIDE SEQUENCE [LARGE SCALE GENOMIC DNA]</scope>
    <source>
        <strain evidence="3 4">ZH70</strain>
    </source>
</reference>
<dbReference type="PANTHER" id="PTHR11749">
    <property type="entry name" value="RIBULOSE-5-PHOSPHATE-3-EPIMERASE"/>
    <property type="match status" value="1"/>
</dbReference>
<dbReference type="InterPro" id="IPR011060">
    <property type="entry name" value="RibuloseP-bd_barrel"/>
</dbReference>
<proteinExistence type="predicted"/>
<keyword evidence="2" id="KW-0413">Isomerase</keyword>
<evidence type="ECO:0000313" key="4">
    <source>
        <dbReference type="Proteomes" id="UP000289022"/>
    </source>
</evidence>
<dbReference type="GO" id="GO:0005975">
    <property type="term" value="P:carbohydrate metabolic process"/>
    <property type="evidence" value="ECO:0007669"/>
    <property type="project" value="InterPro"/>
</dbReference>
<dbReference type="EMBL" id="RJGP01001498">
    <property type="protein sequence ID" value="RVZ14106.1"/>
    <property type="molecule type" value="Genomic_DNA"/>
</dbReference>
<evidence type="ECO:0000313" key="3">
    <source>
        <dbReference type="EMBL" id="RVZ14106.1"/>
    </source>
</evidence>